<feature type="compositionally biased region" description="Basic and acidic residues" evidence="1">
    <location>
        <begin position="1"/>
        <end position="21"/>
    </location>
</feature>
<accession>I7JZV5</accession>
<sequence>MMEDELKGQEEKQNEAEEKQEQTPINQENSEKEAIRRKLWEAYFYRMNGSKHPGK</sequence>
<comment type="caution">
    <text evidence="2">The sequence shown here is derived from an EMBL/GenBank/DDBJ whole genome shotgun (WGS) entry which is preliminary data.</text>
</comment>
<evidence type="ECO:0000256" key="1">
    <source>
        <dbReference type="SAM" id="MobiDB-lite"/>
    </source>
</evidence>
<dbReference type="EMBL" id="AYZO01000008">
    <property type="protein sequence ID" value="KRN13866.1"/>
    <property type="molecule type" value="Genomic_DNA"/>
</dbReference>
<keyword evidence="5" id="KW-1185">Reference proteome</keyword>
<dbReference type="EMBL" id="CAKC01000024">
    <property type="protein sequence ID" value="CCI86480.1"/>
    <property type="molecule type" value="Genomic_DNA"/>
</dbReference>
<protein>
    <submittedName>
        <fullName evidence="2">Uncharacterized protein</fullName>
    </submittedName>
</protein>
<proteinExistence type="predicted"/>
<evidence type="ECO:0000313" key="5">
    <source>
        <dbReference type="Proteomes" id="UP000051521"/>
    </source>
</evidence>
<dbReference type="Proteomes" id="UP000051521">
    <property type="component" value="Unassembled WGS sequence"/>
</dbReference>
<dbReference type="RefSeq" id="WP_008472433.1">
    <property type="nucleotide sequence ID" value="NZ_CAKC01000024.1"/>
</dbReference>
<dbReference type="AlphaFoldDB" id="I7JZV5"/>
<reference evidence="3 5" key="2">
    <citation type="journal article" date="2015" name="Genome Announc.">
        <title>Expanding the biotechnology potential of lactobacilli through comparative genomics of 213 strains and associated genera.</title>
        <authorList>
            <person name="Sun Z."/>
            <person name="Harris H.M."/>
            <person name="McCann A."/>
            <person name="Guo C."/>
            <person name="Argimon S."/>
            <person name="Zhang W."/>
            <person name="Yang X."/>
            <person name="Jeffery I.B."/>
            <person name="Cooney J.C."/>
            <person name="Kagawa T.F."/>
            <person name="Liu W."/>
            <person name="Song Y."/>
            <person name="Salvetti E."/>
            <person name="Wrobel A."/>
            <person name="Rasinkangas P."/>
            <person name="Parkhill J."/>
            <person name="Rea M.C."/>
            <person name="O'Sullivan O."/>
            <person name="Ritari J."/>
            <person name="Douillard F.P."/>
            <person name="Paul Ross R."/>
            <person name="Yang R."/>
            <person name="Briner A.E."/>
            <person name="Felis G.E."/>
            <person name="de Vos W.M."/>
            <person name="Barrangou R."/>
            <person name="Klaenhammer T.R."/>
            <person name="Caufield P.W."/>
            <person name="Cui Y."/>
            <person name="Zhang H."/>
            <person name="O'Toole P.W."/>
        </authorList>
    </citation>
    <scope>NUCLEOTIDE SEQUENCE [LARGE SCALE GENOMIC DNA]</scope>
    <source>
        <strain evidence="3 5">DSM 23908</strain>
    </source>
</reference>
<evidence type="ECO:0000313" key="3">
    <source>
        <dbReference type="EMBL" id="KRN13866.1"/>
    </source>
</evidence>
<dbReference type="Proteomes" id="UP000009326">
    <property type="component" value="Unassembled WGS sequence"/>
</dbReference>
<organism evidence="2 4">
    <name type="scientific">Lactobacillus gigeriorum DSM 23908 = CRBIP 24.85</name>
    <dbReference type="NCBI Taxonomy" id="1423751"/>
    <lineage>
        <taxon>Bacteria</taxon>
        <taxon>Bacillati</taxon>
        <taxon>Bacillota</taxon>
        <taxon>Bacilli</taxon>
        <taxon>Lactobacillales</taxon>
        <taxon>Lactobacillaceae</taxon>
        <taxon>Lactobacillus</taxon>
    </lineage>
</organism>
<gene>
    <name evidence="2" type="ORF">BN52_07745</name>
    <name evidence="3" type="ORF">FC38_GL001787</name>
</gene>
<dbReference type="PATRIC" id="fig|1423751.3.peg.1851"/>
<name>I7JZV5_9LACO</name>
<evidence type="ECO:0000313" key="2">
    <source>
        <dbReference type="EMBL" id="CCI86480.1"/>
    </source>
</evidence>
<evidence type="ECO:0000313" key="4">
    <source>
        <dbReference type="Proteomes" id="UP000009326"/>
    </source>
</evidence>
<reference evidence="2 4" key="1">
    <citation type="submission" date="2012-06" db="EMBL/GenBank/DDBJ databases">
        <title>Draft genome sequence of Lactobacillus gigeriorum CRBIP 24.85T, isolated from chicken crop.</title>
        <authorList>
            <person name="Cousin S."/>
            <person name="Ma L."/>
            <person name="Creno S."/>
            <person name="Clermont D."/>
            <person name="Loux V."/>
            <person name="Bizet C."/>
            <person name="Bouchier C."/>
        </authorList>
    </citation>
    <scope>NUCLEOTIDE SEQUENCE [LARGE SCALE GENOMIC DNA]</scope>
    <source>
        <strain evidence="4">CRBIP 24.85T</strain>
        <strain evidence="2">Type strain: CRBIP 24.85</strain>
    </source>
</reference>
<feature type="region of interest" description="Disordered" evidence="1">
    <location>
        <begin position="1"/>
        <end position="33"/>
    </location>
</feature>